<dbReference type="InterPro" id="IPR036291">
    <property type="entry name" value="NAD(P)-bd_dom_sf"/>
</dbReference>
<accession>A0ABP3RUY5</accession>
<dbReference type="InterPro" id="IPR002347">
    <property type="entry name" value="SDR_fam"/>
</dbReference>
<dbReference type="Gene3D" id="3.40.50.720">
    <property type="entry name" value="NAD(P)-binding Rossmann-like Domain"/>
    <property type="match status" value="1"/>
</dbReference>
<dbReference type="InterPro" id="IPR023985">
    <property type="entry name" value="SDR_subfam_1"/>
</dbReference>
<dbReference type="PROSITE" id="PS00061">
    <property type="entry name" value="ADH_SHORT"/>
    <property type="match status" value="1"/>
</dbReference>
<proteinExistence type="inferred from homology"/>
<dbReference type="CDD" id="cd05233">
    <property type="entry name" value="SDR_c"/>
    <property type="match status" value="1"/>
</dbReference>
<evidence type="ECO:0000256" key="3">
    <source>
        <dbReference type="ARBA" id="ARBA00023027"/>
    </source>
</evidence>
<evidence type="ECO:0000256" key="1">
    <source>
        <dbReference type="ARBA" id="ARBA00006484"/>
    </source>
</evidence>
<dbReference type="RefSeq" id="WP_344604227.1">
    <property type="nucleotide sequence ID" value="NZ_BAAAHE010000014.1"/>
</dbReference>
<name>A0ABP3RUY5_9ACTN</name>
<dbReference type="EMBL" id="BAAAHE010000014">
    <property type="protein sequence ID" value="GAA0617827.1"/>
    <property type="molecule type" value="Genomic_DNA"/>
</dbReference>
<dbReference type="InterPro" id="IPR020904">
    <property type="entry name" value="Sc_DH/Rdtase_CS"/>
</dbReference>
<comment type="caution">
    <text evidence="4">The sequence shown here is derived from an EMBL/GenBank/DDBJ whole genome shotgun (WGS) entry which is preliminary data.</text>
</comment>
<dbReference type="PANTHER" id="PTHR24321">
    <property type="entry name" value="DEHYDROGENASES, SHORT CHAIN"/>
    <property type="match status" value="1"/>
</dbReference>
<evidence type="ECO:0000256" key="2">
    <source>
        <dbReference type="ARBA" id="ARBA00023002"/>
    </source>
</evidence>
<dbReference type="PRINTS" id="PR00081">
    <property type="entry name" value="GDHRDH"/>
</dbReference>
<keyword evidence="2" id="KW-0560">Oxidoreductase</keyword>
<sequence length="278" mass="29395">MSGRLAGKVAFITGAARGQGRSHAVKLAQEGADIIALDLCEDIDVAPYPLATPDDLAETVRLVEAADRRIVAAQADVRDLDALTAAVDAGVAELGRLDIVLGNAGIAQYAPMTELTAHQWSTMIDVNLTGVFHTVKASLPHLLAHGEGGSIVLTSSAAGLRGIENCAHYCAAKHGLVGMMKGLALELGRHRIRVNTVHPTTVNTDMVQNPATYDLFLPGKENPTQEQFARIAQHLNVLPEPWAEPADVSAAIAFLCSDEARLVTGVSFPVDAGMAVRW</sequence>
<dbReference type="NCBIfam" id="NF009467">
    <property type="entry name" value="PRK12826.1-3"/>
    <property type="match status" value="1"/>
</dbReference>
<reference evidence="5" key="1">
    <citation type="journal article" date="2019" name="Int. J. Syst. Evol. Microbiol.">
        <title>The Global Catalogue of Microorganisms (GCM) 10K type strain sequencing project: providing services to taxonomists for standard genome sequencing and annotation.</title>
        <authorList>
            <consortium name="The Broad Institute Genomics Platform"/>
            <consortium name="The Broad Institute Genome Sequencing Center for Infectious Disease"/>
            <person name="Wu L."/>
            <person name="Ma J."/>
        </authorList>
    </citation>
    <scope>NUCLEOTIDE SEQUENCE [LARGE SCALE GENOMIC DNA]</scope>
    <source>
        <strain evidence="5">JCM 10671</strain>
    </source>
</reference>
<evidence type="ECO:0000313" key="5">
    <source>
        <dbReference type="Proteomes" id="UP001500957"/>
    </source>
</evidence>
<dbReference type="NCBIfam" id="TIGR03971">
    <property type="entry name" value="SDR_subfam_1"/>
    <property type="match status" value="1"/>
</dbReference>
<protein>
    <submittedName>
        <fullName evidence="4">Mycofactocin-coupled SDR family oxidoreductase</fullName>
    </submittedName>
</protein>
<keyword evidence="5" id="KW-1185">Reference proteome</keyword>
<comment type="similarity">
    <text evidence="1">Belongs to the short-chain dehydrogenases/reductases (SDR) family.</text>
</comment>
<dbReference type="Proteomes" id="UP001500957">
    <property type="component" value="Unassembled WGS sequence"/>
</dbReference>
<dbReference type="SUPFAM" id="SSF51735">
    <property type="entry name" value="NAD(P)-binding Rossmann-fold domains"/>
    <property type="match status" value="1"/>
</dbReference>
<organism evidence="4 5">
    <name type="scientific">Sporichthya brevicatena</name>
    <dbReference type="NCBI Taxonomy" id="171442"/>
    <lineage>
        <taxon>Bacteria</taxon>
        <taxon>Bacillati</taxon>
        <taxon>Actinomycetota</taxon>
        <taxon>Actinomycetes</taxon>
        <taxon>Sporichthyales</taxon>
        <taxon>Sporichthyaceae</taxon>
        <taxon>Sporichthya</taxon>
    </lineage>
</organism>
<keyword evidence="3" id="KW-0520">NAD</keyword>
<dbReference type="PRINTS" id="PR00080">
    <property type="entry name" value="SDRFAMILY"/>
</dbReference>
<evidence type="ECO:0000313" key="4">
    <source>
        <dbReference type="EMBL" id="GAA0617827.1"/>
    </source>
</evidence>
<dbReference type="PANTHER" id="PTHR24321:SF8">
    <property type="entry name" value="ESTRADIOL 17-BETA-DEHYDROGENASE 8-RELATED"/>
    <property type="match status" value="1"/>
</dbReference>
<dbReference type="Pfam" id="PF13561">
    <property type="entry name" value="adh_short_C2"/>
    <property type="match status" value="1"/>
</dbReference>
<gene>
    <name evidence="4" type="ORF">GCM10009547_20160</name>
</gene>